<keyword evidence="1" id="KW-0472">Membrane</keyword>
<accession>A0A1V8M5I2</accession>
<name>A0A1V8M5I2_9GAMM</name>
<keyword evidence="1" id="KW-0812">Transmembrane</keyword>
<feature type="transmembrane region" description="Helical" evidence="1">
    <location>
        <begin position="34"/>
        <end position="57"/>
    </location>
</feature>
<comment type="caution">
    <text evidence="2">The sequence shown here is derived from an EMBL/GenBank/DDBJ whole genome shotgun (WGS) entry which is preliminary data.</text>
</comment>
<evidence type="ECO:0000256" key="1">
    <source>
        <dbReference type="SAM" id="Phobius"/>
    </source>
</evidence>
<protein>
    <submittedName>
        <fullName evidence="2">Uncharacterized protein</fullName>
    </submittedName>
</protein>
<dbReference type="EMBL" id="LPUF01000001">
    <property type="protein sequence ID" value="OQK16821.1"/>
    <property type="molecule type" value="Genomic_DNA"/>
</dbReference>
<proteinExistence type="predicted"/>
<dbReference type="STRING" id="1420851.AU255_02640"/>
<organism evidence="2 3">
    <name type="scientific">Methyloprofundus sedimenti</name>
    <dbReference type="NCBI Taxonomy" id="1420851"/>
    <lineage>
        <taxon>Bacteria</taxon>
        <taxon>Pseudomonadati</taxon>
        <taxon>Pseudomonadota</taxon>
        <taxon>Gammaproteobacteria</taxon>
        <taxon>Methylococcales</taxon>
        <taxon>Methylococcaceae</taxon>
        <taxon>Methyloprofundus</taxon>
    </lineage>
</organism>
<keyword evidence="3" id="KW-1185">Reference proteome</keyword>
<dbReference type="AlphaFoldDB" id="A0A1V8M5I2"/>
<sequence>MKACESTTTQEEHRVNIGRNHKNIPPWRRGIGLVLVYLPILTWPFVLTSALLSYYHLKMVGAENLKTLFDFLPKRETHRYTMKNQITMDASFFLSLAQTRLYWILNCTWYCPVSVGLFEWHAYLVKLIENWWCPFNHGRKQGYDNAKIDQSFWHIYPEDEVKLHQDDLENPIWNEKCSQCGSADQGK</sequence>
<dbReference type="RefSeq" id="WP_080521438.1">
    <property type="nucleotide sequence ID" value="NZ_LPUF01000001.1"/>
</dbReference>
<evidence type="ECO:0000313" key="3">
    <source>
        <dbReference type="Proteomes" id="UP000191980"/>
    </source>
</evidence>
<dbReference type="Proteomes" id="UP000191980">
    <property type="component" value="Unassembled WGS sequence"/>
</dbReference>
<keyword evidence="1" id="KW-1133">Transmembrane helix</keyword>
<gene>
    <name evidence="2" type="ORF">AU255_02640</name>
</gene>
<reference evidence="2 3" key="1">
    <citation type="submission" date="2015-12" db="EMBL/GenBank/DDBJ databases">
        <authorList>
            <person name="Shamseldin A."/>
            <person name="Moawad H."/>
            <person name="Abd El-Rahim W.M."/>
            <person name="Sadowsky M.J."/>
        </authorList>
    </citation>
    <scope>NUCLEOTIDE SEQUENCE [LARGE SCALE GENOMIC DNA]</scope>
    <source>
        <strain evidence="2 3">WF1</strain>
    </source>
</reference>
<dbReference type="OrthoDB" id="5563569at2"/>
<evidence type="ECO:0000313" key="2">
    <source>
        <dbReference type="EMBL" id="OQK16821.1"/>
    </source>
</evidence>